<protein>
    <submittedName>
        <fullName evidence="2">Uncharacterized protein</fullName>
    </submittedName>
</protein>
<keyword evidence="3" id="KW-1185">Reference proteome</keyword>
<evidence type="ECO:0000313" key="3">
    <source>
        <dbReference type="Proteomes" id="UP000179860"/>
    </source>
</evidence>
<gene>
    <name evidence="2" type="ORF">BJG93_29815</name>
</gene>
<dbReference type="Proteomes" id="UP000179860">
    <property type="component" value="Plasmid pl1WSM5005"/>
</dbReference>
<sequence length="60" mass="6378">MKANFKLLGIGIIAALAFGCTQSPSNDKAGIEIEALKKQVSDLTNKLQATQQTEAIYPNA</sequence>
<dbReference type="EMBL" id="CP017563">
    <property type="protein sequence ID" value="APA89678.1"/>
    <property type="molecule type" value="Genomic_DNA"/>
</dbReference>
<name>A0A1I9YU13_9BURK</name>
<dbReference type="PROSITE" id="PS51257">
    <property type="entry name" value="PROKAR_LIPOPROTEIN"/>
    <property type="match status" value="1"/>
</dbReference>
<evidence type="ECO:0000313" key="2">
    <source>
        <dbReference type="EMBL" id="APA89678.1"/>
    </source>
</evidence>
<accession>A0A1I9YU13</accession>
<proteinExistence type="predicted"/>
<keyword evidence="2" id="KW-0614">Plasmid</keyword>
<dbReference type="RefSeq" id="WP_027194228.1">
    <property type="nucleotide sequence ID" value="NZ_CP017563.2"/>
</dbReference>
<organism evidence="2 3">
    <name type="scientific">Paraburkholderia sprentiae WSM5005</name>
    <dbReference type="NCBI Taxonomy" id="754502"/>
    <lineage>
        <taxon>Bacteria</taxon>
        <taxon>Pseudomonadati</taxon>
        <taxon>Pseudomonadota</taxon>
        <taxon>Betaproteobacteria</taxon>
        <taxon>Burkholderiales</taxon>
        <taxon>Burkholderiaceae</taxon>
        <taxon>Paraburkholderia</taxon>
    </lineage>
</organism>
<reference evidence="2" key="1">
    <citation type="submission" date="2016-09" db="EMBL/GenBank/DDBJ databases">
        <title>The Complete Genome of Burkholderia sprentiae wsm5005.</title>
        <authorList>
            <person name="De Meyer S."/>
            <person name="Wang P."/>
            <person name="Terpolilli J."/>
        </authorList>
    </citation>
    <scope>NUCLEOTIDE SEQUENCE [LARGE SCALE GENOMIC DNA]</scope>
    <source>
        <strain evidence="2">WSM5005</strain>
        <plasmid evidence="2">pl1WSM5005</plasmid>
    </source>
</reference>
<dbReference type="KEGG" id="pspw:BJG93_29815"/>
<geneLocation type="plasmid" evidence="2 3">
    <name>pl1WSM5005</name>
</geneLocation>
<feature type="coiled-coil region" evidence="1">
    <location>
        <begin position="26"/>
        <end position="53"/>
    </location>
</feature>
<reference evidence="2" key="2">
    <citation type="submission" date="2021-06" db="EMBL/GenBank/DDBJ databases">
        <authorList>
            <person name="Rogers T.H."/>
            <person name="Ramsay J.P."/>
            <person name="Wang P."/>
            <person name="Terpolilli J."/>
        </authorList>
    </citation>
    <scope>NUCLEOTIDE SEQUENCE [LARGE SCALE GENOMIC DNA]</scope>
    <source>
        <strain evidence="2">WSM5005</strain>
        <plasmid evidence="2">pl1WSM5005</plasmid>
    </source>
</reference>
<keyword evidence="1" id="KW-0175">Coiled coil</keyword>
<evidence type="ECO:0000256" key="1">
    <source>
        <dbReference type="SAM" id="Coils"/>
    </source>
</evidence>
<dbReference type="AlphaFoldDB" id="A0A1I9YU13"/>